<keyword evidence="6 10" id="KW-0812">Transmembrane</keyword>
<protein>
    <recommendedName>
        <fullName evidence="9 10">Polyprenol-phosphate-mannose--protein mannosyltransferase</fullName>
        <ecNumber evidence="10">2.4.1.-</ecNumber>
    </recommendedName>
</protein>
<feature type="compositionally biased region" description="Low complexity" evidence="11">
    <location>
        <begin position="15"/>
        <end position="36"/>
    </location>
</feature>
<feature type="compositionally biased region" description="Low complexity" evidence="11">
    <location>
        <begin position="566"/>
        <end position="577"/>
    </location>
</feature>
<feature type="transmembrane region" description="Helical" evidence="10">
    <location>
        <begin position="339"/>
        <end position="359"/>
    </location>
</feature>
<dbReference type="InterPro" id="IPR027005">
    <property type="entry name" value="PMT-like"/>
</dbReference>
<dbReference type="GO" id="GO:0016757">
    <property type="term" value="F:glycosyltransferase activity"/>
    <property type="evidence" value="ECO:0007669"/>
    <property type="project" value="UniProtKB-KW"/>
</dbReference>
<feature type="transmembrane region" description="Helical" evidence="10">
    <location>
        <begin position="455"/>
        <end position="472"/>
    </location>
</feature>
<evidence type="ECO:0000256" key="9">
    <source>
        <dbReference type="ARBA" id="ARBA00093617"/>
    </source>
</evidence>
<evidence type="ECO:0000313" key="15">
    <source>
        <dbReference type="Proteomes" id="UP001595955"/>
    </source>
</evidence>
<dbReference type="PANTHER" id="PTHR10050">
    <property type="entry name" value="DOLICHYL-PHOSPHATE-MANNOSE--PROTEIN MANNOSYLTRANSFERASE"/>
    <property type="match status" value="1"/>
</dbReference>
<keyword evidence="8 10" id="KW-0472">Membrane</keyword>
<feature type="compositionally biased region" description="Basic and acidic residues" evidence="11">
    <location>
        <begin position="1"/>
        <end position="12"/>
    </location>
</feature>
<sequence length="729" mass="77511">MSSPRHAVERPEQPTADGAGAVGEAGAAPTTVTGDGLDAVDAADVTEPDAYVETRTRDEIERELRDRLVRPGPTDRLWGWIGPLIVTAIAAVLRLVNLNHPARLMFDETYYVKQAYSLLTLGYEGDWTGDDANDRFKDGDFSDLTTDADYVVHPQVGKWLIALGMRLAGEDSGTGWRLAAALFGAASVLIVARIGRRLFGSTLLGMAAGLLLAVDGLHLTESRIGLLDIFVMFFITAGFAAVLVDRQRTRETLAARAADDLAARGDGKLSDPWGPSTGIRWWLVLAGVLLGLATGVKWSGVYALAVFGITVLVWDICARRAVGARLWFGAGVFRGGFPAFFALVPVAALTYVASWWSWFITPGSYLRQWAADQIAANGDVVRSYLPNALNSWWEYHLRMWDFHNGLTSEHTYEAHPAGWILQLRPTSFYWESPAPGADCGADECIQAITSVGNPIVWWLGALALLVVLWAALRHRDWRAWAILAGYGATYLPWFAYSHRTIFTFYAVVLVPFVVLALVFAIAWLTGMLPPLPAGRAAAAGGARAGGTAGGPAGLRRFLPGGRGDGTRAAATDGPDGTSGRSSAVQGASAGDDVVNDGVVGDGVVSDGAVGHSEDGASQPGDVVGQPGDVVGQPSDAGRSIPADGSMPVRSGAAAVPAGQAAEAGGAHAAPVNERPHDDGRARLTRTGLLVLGCVLVAAVAVAVFFWPVWTGQTISKDFWRLHMWLPSWI</sequence>
<feature type="domain" description="Protein O-mannosyl-transferase C-terminal four TM" evidence="13">
    <location>
        <begin position="389"/>
        <end position="515"/>
    </location>
</feature>
<feature type="region of interest" description="Disordered" evidence="11">
    <location>
        <begin position="539"/>
        <end position="678"/>
    </location>
</feature>
<name>A0ABV9D5Y1_9MICO</name>
<evidence type="ECO:0000259" key="12">
    <source>
        <dbReference type="Pfam" id="PF02366"/>
    </source>
</evidence>
<accession>A0ABV9D5Y1</accession>
<dbReference type="Pfam" id="PF02366">
    <property type="entry name" value="PMT"/>
    <property type="match status" value="1"/>
</dbReference>
<evidence type="ECO:0000256" key="2">
    <source>
        <dbReference type="ARBA" id="ARBA00004922"/>
    </source>
</evidence>
<proteinExistence type="inferred from homology"/>
<reference evidence="15" key="1">
    <citation type="journal article" date="2019" name="Int. J. Syst. Evol. Microbiol.">
        <title>The Global Catalogue of Microorganisms (GCM) 10K type strain sequencing project: providing services to taxonomists for standard genome sequencing and annotation.</title>
        <authorList>
            <consortium name="The Broad Institute Genomics Platform"/>
            <consortium name="The Broad Institute Genome Sequencing Center for Infectious Disease"/>
            <person name="Wu L."/>
            <person name="Ma J."/>
        </authorList>
    </citation>
    <scope>NUCLEOTIDE SEQUENCE [LARGE SCALE GENOMIC DNA]</scope>
    <source>
        <strain evidence="15">JCM 3369</strain>
    </source>
</reference>
<feature type="region of interest" description="Disordered" evidence="11">
    <location>
        <begin position="1"/>
        <end position="36"/>
    </location>
</feature>
<evidence type="ECO:0000313" key="14">
    <source>
        <dbReference type="EMBL" id="MFC4554017.1"/>
    </source>
</evidence>
<evidence type="ECO:0000256" key="1">
    <source>
        <dbReference type="ARBA" id="ARBA00004127"/>
    </source>
</evidence>
<feature type="transmembrane region" description="Helical" evidence="10">
    <location>
        <begin position="174"/>
        <end position="191"/>
    </location>
</feature>
<evidence type="ECO:0000256" key="7">
    <source>
        <dbReference type="ARBA" id="ARBA00022989"/>
    </source>
</evidence>
<keyword evidence="10" id="KW-1003">Cell membrane</keyword>
<evidence type="ECO:0000256" key="6">
    <source>
        <dbReference type="ARBA" id="ARBA00022692"/>
    </source>
</evidence>
<comment type="subcellular location">
    <subcellularLocation>
        <location evidence="10">Cell membrane</location>
    </subcellularLocation>
    <subcellularLocation>
        <location evidence="1">Endomembrane system</location>
        <topology evidence="1">Multi-pass membrane protein</topology>
    </subcellularLocation>
</comment>
<keyword evidence="4 10" id="KW-0328">Glycosyltransferase</keyword>
<feature type="compositionally biased region" description="Low complexity" evidence="11">
    <location>
        <begin position="651"/>
        <end position="669"/>
    </location>
</feature>
<keyword evidence="5 10" id="KW-0808">Transferase</keyword>
<feature type="compositionally biased region" description="Gly residues" evidence="11">
    <location>
        <begin position="542"/>
        <end position="552"/>
    </location>
</feature>
<gene>
    <name evidence="14" type="ORF">ACFO3F_02040</name>
</gene>
<feature type="transmembrane region" description="Helical" evidence="10">
    <location>
        <begin position="688"/>
        <end position="709"/>
    </location>
</feature>
<evidence type="ECO:0000256" key="4">
    <source>
        <dbReference type="ARBA" id="ARBA00022676"/>
    </source>
</evidence>
<feature type="transmembrane region" description="Helical" evidence="10">
    <location>
        <begin position="479"/>
        <end position="496"/>
    </location>
</feature>
<dbReference type="InterPro" id="IPR032421">
    <property type="entry name" value="PMT_4TMC"/>
</dbReference>
<feature type="transmembrane region" description="Helical" evidence="10">
    <location>
        <begin position="502"/>
        <end position="525"/>
    </location>
</feature>
<feature type="transmembrane region" description="Helical" evidence="10">
    <location>
        <begin position="301"/>
        <end position="318"/>
    </location>
</feature>
<feature type="transmembrane region" description="Helical" evidence="10">
    <location>
        <begin position="224"/>
        <end position="244"/>
    </location>
</feature>
<dbReference type="Proteomes" id="UP001595955">
    <property type="component" value="Unassembled WGS sequence"/>
</dbReference>
<comment type="similarity">
    <text evidence="3 10">Belongs to the glycosyltransferase 39 family.</text>
</comment>
<feature type="transmembrane region" description="Helical" evidence="10">
    <location>
        <begin position="198"/>
        <end position="218"/>
    </location>
</feature>
<dbReference type="InterPro" id="IPR003342">
    <property type="entry name" value="ArnT-like_N"/>
</dbReference>
<organism evidence="14 15">
    <name type="scientific">Georgenia faecalis</name>
    <dbReference type="NCBI Taxonomy" id="2483799"/>
    <lineage>
        <taxon>Bacteria</taxon>
        <taxon>Bacillati</taxon>
        <taxon>Actinomycetota</taxon>
        <taxon>Actinomycetes</taxon>
        <taxon>Micrococcales</taxon>
        <taxon>Bogoriellaceae</taxon>
        <taxon>Georgenia</taxon>
    </lineage>
</organism>
<evidence type="ECO:0000256" key="8">
    <source>
        <dbReference type="ARBA" id="ARBA00023136"/>
    </source>
</evidence>
<comment type="function">
    <text evidence="10">Protein O-mannosyltransferase that catalyzes the transfer of a single mannose residue from a polyprenol phospho-mannosyl lipidic donor to the hydroxyl group of selected serine and threonine residues in acceptor proteins.</text>
</comment>
<keyword evidence="7 10" id="KW-1133">Transmembrane helix</keyword>
<feature type="domain" description="ArnT-like N-terminal" evidence="12">
    <location>
        <begin position="173"/>
        <end position="246"/>
    </location>
</feature>
<evidence type="ECO:0000256" key="10">
    <source>
        <dbReference type="RuleBase" id="RU367007"/>
    </source>
</evidence>
<feature type="compositionally biased region" description="Low complexity" evidence="11">
    <location>
        <begin position="586"/>
        <end position="610"/>
    </location>
</feature>
<evidence type="ECO:0000256" key="5">
    <source>
        <dbReference type="ARBA" id="ARBA00022679"/>
    </source>
</evidence>
<feature type="transmembrane region" description="Helical" evidence="10">
    <location>
        <begin position="278"/>
        <end position="295"/>
    </location>
</feature>
<evidence type="ECO:0000259" key="13">
    <source>
        <dbReference type="Pfam" id="PF16192"/>
    </source>
</evidence>
<feature type="transmembrane region" description="Helical" evidence="10">
    <location>
        <begin position="77"/>
        <end position="96"/>
    </location>
</feature>
<comment type="caution">
    <text evidence="14">The sequence shown here is derived from an EMBL/GenBank/DDBJ whole genome shotgun (WGS) entry which is preliminary data.</text>
</comment>
<evidence type="ECO:0000256" key="11">
    <source>
        <dbReference type="SAM" id="MobiDB-lite"/>
    </source>
</evidence>
<dbReference type="EMBL" id="JBHSGF010000001">
    <property type="protein sequence ID" value="MFC4554017.1"/>
    <property type="molecule type" value="Genomic_DNA"/>
</dbReference>
<keyword evidence="15" id="KW-1185">Reference proteome</keyword>
<dbReference type="PANTHER" id="PTHR10050:SF46">
    <property type="entry name" value="PROTEIN O-MANNOSYL-TRANSFERASE 2"/>
    <property type="match status" value="1"/>
</dbReference>
<dbReference type="EC" id="2.4.1.-" evidence="10"/>
<evidence type="ECO:0000256" key="3">
    <source>
        <dbReference type="ARBA" id="ARBA00007222"/>
    </source>
</evidence>
<dbReference type="RefSeq" id="WP_122823230.1">
    <property type="nucleotide sequence ID" value="NZ_CP033325.1"/>
</dbReference>
<dbReference type="Pfam" id="PF16192">
    <property type="entry name" value="PMT_4TMC"/>
    <property type="match status" value="1"/>
</dbReference>
<comment type="pathway">
    <text evidence="2 10">Protein modification; protein glycosylation.</text>
</comment>
<feature type="compositionally biased region" description="Low complexity" evidence="11">
    <location>
        <begin position="618"/>
        <end position="633"/>
    </location>
</feature>